<evidence type="ECO:0000313" key="2">
    <source>
        <dbReference type="Proteomes" id="UP001609175"/>
    </source>
</evidence>
<dbReference type="EMBL" id="JBIMSO010000017">
    <property type="protein sequence ID" value="MFH5207367.1"/>
    <property type="molecule type" value="Genomic_DNA"/>
</dbReference>
<protein>
    <submittedName>
        <fullName evidence="1">Uncharacterized protein</fullName>
    </submittedName>
</protein>
<sequence>MTTQWIEVEADYHQFMIANADVDTTSVTSTSSVFDSGSGFVVVHTGIAAGPVSVALEILDAAPAAVLDDWDNVSEAAIRSDGPLQVLTTLGDNPPGFEQLAGLGGGTYVLRIHTRGRQANWDMTVESPTEQYLIQIWPTKRVTNARDLRSTDGVWDTTEIAAPAVAFDRPSANVDDATVDLYGPVRWDPSESDNNA</sequence>
<gene>
    <name evidence="1" type="ORF">ACHIPZ_03900</name>
</gene>
<organism evidence="1 2">
    <name type="scientific">Antrihabitans spumae</name>
    <dbReference type="NCBI Taxonomy" id="3373370"/>
    <lineage>
        <taxon>Bacteria</taxon>
        <taxon>Bacillati</taxon>
        <taxon>Actinomycetota</taxon>
        <taxon>Actinomycetes</taxon>
        <taxon>Mycobacteriales</taxon>
        <taxon>Nocardiaceae</taxon>
        <taxon>Antrihabitans</taxon>
    </lineage>
</organism>
<accession>A0ABW7JI99</accession>
<proteinExistence type="predicted"/>
<dbReference type="Proteomes" id="UP001609175">
    <property type="component" value="Unassembled WGS sequence"/>
</dbReference>
<name>A0ABW7JI99_9NOCA</name>
<reference evidence="1 2" key="1">
    <citation type="submission" date="2024-10" db="EMBL/GenBank/DDBJ databases">
        <authorList>
            <person name="Riesco R."/>
        </authorList>
    </citation>
    <scope>NUCLEOTIDE SEQUENCE [LARGE SCALE GENOMIC DNA]</scope>
    <source>
        <strain evidence="1 2">NCIMB 15449</strain>
    </source>
</reference>
<dbReference type="RefSeq" id="WP_395112785.1">
    <property type="nucleotide sequence ID" value="NZ_JBIMSO010000017.1"/>
</dbReference>
<evidence type="ECO:0000313" key="1">
    <source>
        <dbReference type="EMBL" id="MFH5207367.1"/>
    </source>
</evidence>
<comment type="caution">
    <text evidence="1">The sequence shown here is derived from an EMBL/GenBank/DDBJ whole genome shotgun (WGS) entry which is preliminary data.</text>
</comment>